<evidence type="ECO:0000259" key="5">
    <source>
        <dbReference type="Pfam" id="PF09368"/>
    </source>
</evidence>
<evidence type="ECO:0000313" key="7">
    <source>
        <dbReference type="Proteomes" id="UP000054350"/>
    </source>
</evidence>
<feature type="compositionally biased region" description="Low complexity" evidence="4">
    <location>
        <begin position="465"/>
        <end position="483"/>
    </location>
</feature>
<evidence type="ECO:0000256" key="4">
    <source>
        <dbReference type="SAM" id="MobiDB-lite"/>
    </source>
</evidence>
<feature type="region of interest" description="Disordered" evidence="4">
    <location>
        <begin position="335"/>
        <end position="417"/>
    </location>
</feature>
<dbReference type="eggNOG" id="KOG3118">
    <property type="taxonomic scope" value="Eukaryota"/>
</dbReference>
<dbReference type="OrthoDB" id="1924577at2759"/>
<dbReference type="GO" id="GO:0032040">
    <property type="term" value="C:small-subunit processome"/>
    <property type="evidence" value="ECO:0007669"/>
    <property type="project" value="TreeGrafter"/>
</dbReference>
<sequence length="671" mass="73790">MGKARKSRGSRRSAPAAPVDSDDESQRFYVNPHERNEIFGLDDRSDDEDVLAGEDRAGDVDAAPSQVYGLDLPSDSDVSDADGDFEDDDEEDEADGAAAWGSRPKAFYNADDTFADDEAAKLEEQEAERIKRARLAKLDEDDFLDGAFATLAGTADAALPMATEDVVTDAATSDEVQILGKRPRETMSRDEIPSTWPRRRRNCSVHYRLPGQDEELRTPSRPCTTCTQAGTRRPPVRTYLSAKYFAVIGFLLNVSYSMALYEQGTAKPREIQQHPVIDVLVHLQQSVEAIETIENDKPWLTARLEPLVTALENMEERGMSVDEYFDFVTKEIEREMREEDEEDEEEEDMDGDDDGMSVDEDEAPAPAPTPVKGKGKGKSGKRSRSTDSDDDASAPPPPTATKPSKKRKKEVEIAYEDDYKKVKSKKAKIEAISDFDESAGDANFGAVGTAAPSPFAKSGKKSLKKVVQSVQSSSKASKKQTSADADVMPKSNKSANSLNTHLSKEALAAAEQDADIFSDDDAGHAARKSQRASQVNAVGIDMAVVDPSRPISSLQEARKAKLEKQAARREAKAASRGEDVSVTFADEDGDADMNDLSSGKRLASYDILKNKGLTPKRKKEDRNPRLKHRRKFEKKVKKLKTVKRVATELKGGYQGELTGIKTHLTRSIKLT</sequence>
<feature type="compositionally biased region" description="Polar residues" evidence="4">
    <location>
        <begin position="491"/>
        <end position="501"/>
    </location>
</feature>
<feature type="compositionally biased region" description="Acidic residues" evidence="4">
    <location>
        <begin position="338"/>
        <end position="363"/>
    </location>
</feature>
<reference evidence="6 7" key="1">
    <citation type="submission" date="2009-11" db="EMBL/GenBank/DDBJ databases">
        <title>Annotation of Allomyces macrogynus ATCC 38327.</title>
        <authorList>
            <consortium name="The Broad Institute Genome Sequencing Platform"/>
            <person name="Russ C."/>
            <person name="Cuomo C."/>
            <person name="Burger G."/>
            <person name="Gray M.W."/>
            <person name="Holland P.W.H."/>
            <person name="King N."/>
            <person name="Lang F.B.F."/>
            <person name="Roger A.J."/>
            <person name="Ruiz-Trillo I."/>
            <person name="Young S.K."/>
            <person name="Zeng Q."/>
            <person name="Gargeya S."/>
            <person name="Fitzgerald M."/>
            <person name="Haas B."/>
            <person name="Abouelleil A."/>
            <person name="Alvarado L."/>
            <person name="Arachchi H.M."/>
            <person name="Berlin A."/>
            <person name="Chapman S.B."/>
            <person name="Gearin G."/>
            <person name="Goldberg J."/>
            <person name="Griggs A."/>
            <person name="Gujja S."/>
            <person name="Hansen M."/>
            <person name="Heiman D."/>
            <person name="Howarth C."/>
            <person name="Larimer J."/>
            <person name="Lui A."/>
            <person name="MacDonald P.J.P."/>
            <person name="McCowen C."/>
            <person name="Montmayeur A."/>
            <person name="Murphy C."/>
            <person name="Neiman D."/>
            <person name="Pearson M."/>
            <person name="Priest M."/>
            <person name="Roberts A."/>
            <person name="Saif S."/>
            <person name="Shea T."/>
            <person name="Sisk P."/>
            <person name="Stolte C."/>
            <person name="Sykes S."/>
            <person name="Wortman J."/>
            <person name="Nusbaum C."/>
            <person name="Birren B."/>
        </authorList>
    </citation>
    <scope>NUCLEOTIDE SEQUENCE [LARGE SCALE GENOMIC DNA]</scope>
    <source>
        <strain evidence="6 7">ATCC 38327</strain>
    </source>
</reference>
<dbReference type="InterPro" id="IPR018972">
    <property type="entry name" value="Sas10_C_dom"/>
</dbReference>
<feature type="compositionally biased region" description="Basic and acidic residues" evidence="4">
    <location>
        <begin position="32"/>
        <end position="43"/>
    </location>
</feature>
<accession>A0A0L0RZQ9</accession>
<evidence type="ECO:0000256" key="2">
    <source>
        <dbReference type="ARBA" id="ARBA00010979"/>
    </source>
</evidence>
<keyword evidence="7" id="KW-1185">Reference proteome</keyword>
<evidence type="ECO:0000256" key="3">
    <source>
        <dbReference type="ARBA" id="ARBA00023242"/>
    </source>
</evidence>
<dbReference type="VEuPathDB" id="FungiDB:AMAG_01691"/>
<feature type="region of interest" description="Disordered" evidence="4">
    <location>
        <begin position="544"/>
        <end position="580"/>
    </location>
</feature>
<dbReference type="AlphaFoldDB" id="A0A0L0RZQ9"/>
<dbReference type="STRING" id="578462.A0A0L0RZQ9"/>
<keyword evidence="3" id="KW-0539">Nucleus</keyword>
<comment type="similarity">
    <text evidence="2">Belongs to the SAS10 family.</text>
</comment>
<dbReference type="EMBL" id="GG745329">
    <property type="protein sequence ID" value="KNE55823.1"/>
    <property type="molecule type" value="Genomic_DNA"/>
</dbReference>
<dbReference type="PANTHER" id="PTHR13237:SF8">
    <property type="entry name" value="SOMETHING ABOUT SILENCING PROTEIN 10"/>
    <property type="match status" value="1"/>
</dbReference>
<feature type="region of interest" description="Disordered" evidence="4">
    <location>
        <begin position="608"/>
        <end position="628"/>
    </location>
</feature>
<dbReference type="Pfam" id="PF09368">
    <property type="entry name" value="Sas10"/>
    <property type="match status" value="1"/>
</dbReference>
<dbReference type="GO" id="GO:0000462">
    <property type="term" value="P:maturation of SSU-rRNA from tricistronic rRNA transcript (SSU-rRNA, 5.8S rRNA, LSU-rRNA)"/>
    <property type="evidence" value="ECO:0007669"/>
    <property type="project" value="TreeGrafter"/>
</dbReference>
<feature type="compositionally biased region" description="Basic residues" evidence="4">
    <location>
        <begin position="1"/>
        <end position="11"/>
    </location>
</feature>
<organism evidence="6 7">
    <name type="scientific">Allomyces macrogynus (strain ATCC 38327)</name>
    <name type="common">Allomyces javanicus var. macrogynus</name>
    <dbReference type="NCBI Taxonomy" id="578462"/>
    <lineage>
        <taxon>Eukaryota</taxon>
        <taxon>Fungi</taxon>
        <taxon>Fungi incertae sedis</taxon>
        <taxon>Blastocladiomycota</taxon>
        <taxon>Blastocladiomycetes</taxon>
        <taxon>Blastocladiales</taxon>
        <taxon>Blastocladiaceae</taxon>
        <taxon>Allomyces</taxon>
    </lineage>
</organism>
<name>A0A0L0RZQ9_ALLM3</name>
<gene>
    <name evidence="6" type="ORF">AMAG_01691</name>
</gene>
<dbReference type="PANTHER" id="PTHR13237">
    <property type="entry name" value="SOMETHING ABOUT SILENCING PROTEIN 10-RELATED"/>
    <property type="match status" value="1"/>
</dbReference>
<feature type="region of interest" description="Disordered" evidence="4">
    <location>
        <begin position="452"/>
        <end position="505"/>
    </location>
</feature>
<reference evidence="7" key="2">
    <citation type="submission" date="2009-11" db="EMBL/GenBank/DDBJ databases">
        <title>The Genome Sequence of Allomyces macrogynus strain ATCC 38327.</title>
        <authorList>
            <consortium name="The Broad Institute Genome Sequencing Platform"/>
            <person name="Russ C."/>
            <person name="Cuomo C."/>
            <person name="Shea T."/>
            <person name="Young S.K."/>
            <person name="Zeng Q."/>
            <person name="Koehrsen M."/>
            <person name="Haas B."/>
            <person name="Borodovsky M."/>
            <person name="Guigo R."/>
            <person name="Alvarado L."/>
            <person name="Berlin A."/>
            <person name="Borenstein D."/>
            <person name="Chen Z."/>
            <person name="Engels R."/>
            <person name="Freedman E."/>
            <person name="Gellesch M."/>
            <person name="Goldberg J."/>
            <person name="Griggs A."/>
            <person name="Gujja S."/>
            <person name="Heiman D."/>
            <person name="Hepburn T."/>
            <person name="Howarth C."/>
            <person name="Jen D."/>
            <person name="Larson L."/>
            <person name="Lewis B."/>
            <person name="Mehta T."/>
            <person name="Park D."/>
            <person name="Pearson M."/>
            <person name="Roberts A."/>
            <person name="Saif S."/>
            <person name="Shenoy N."/>
            <person name="Sisk P."/>
            <person name="Stolte C."/>
            <person name="Sykes S."/>
            <person name="Walk T."/>
            <person name="White J."/>
            <person name="Yandava C."/>
            <person name="Burger G."/>
            <person name="Gray M.W."/>
            <person name="Holland P.W.H."/>
            <person name="King N."/>
            <person name="Lang F.B.F."/>
            <person name="Roger A.J."/>
            <person name="Ruiz-Trillo I."/>
            <person name="Lander E."/>
            <person name="Nusbaum C."/>
        </authorList>
    </citation>
    <scope>NUCLEOTIDE SEQUENCE [LARGE SCALE GENOMIC DNA]</scope>
    <source>
        <strain evidence="7">ATCC 38327</strain>
    </source>
</reference>
<feature type="compositionally biased region" description="Basic and acidic residues" evidence="4">
    <location>
        <begin position="556"/>
        <end position="579"/>
    </location>
</feature>
<evidence type="ECO:0000313" key="6">
    <source>
        <dbReference type="EMBL" id="KNE55823.1"/>
    </source>
</evidence>
<feature type="compositionally biased region" description="Acidic residues" evidence="4">
    <location>
        <begin position="77"/>
        <end position="95"/>
    </location>
</feature>
<dbReference type="Proteomes" id="UP000054350">
    <property type="component" value="Unassembled WGS sequence"/>
</dbReference>
<dbReference type="OMA" id="NEKHVHI"/>
<feature type="compositionally biased region" description="Basic residues" evidence="4">
    <location>
        <begin position="373"/>
        <end position="383"/>
    </location>
</feature>
<proteinExistence type="inferred from homology"/>
<feature type="domain" description="Sas10 C-terminal" evidence="5">
    <location>
        <begin position="598"/>
        <end position="670"/>
    </location>
</feature>
<protein>
    <recommendedName>
        <fullName evidence="5">Sas10 C-terminal domain-containing protein</fullName>
    </recommendedName>
</protein>
<comment type="subcellular location">
    <subcellularLocation>
        <location evidence="1">Nucleus</location>
    </subcellularLocation>
</comment>
<evidence type="ECO:0000256" key="1">
    <source>
        <dbReference type="ARBA" id="ARBA00004123"/>
    </source>
</evidence>
<feature type="region of interest" description="Disordered" evidence="4">
    <location>
        <begin position="1"/>
        <end position="103"/>
    </location>
</feature>